<dbReference type="AlphaFoldDB" id="A0A3B1DGA8"/>
<evidence type="ECO:0008006" key="2">
    <source>
        <dbReference type="Google" id="ProtNLM"/>
    </source>
</evidence>
<dbReference type="PANTHER" id="PTHR43591:SF110">
    <property type="entry name" value="RHODANESE DOMAIN-CONTAINING PROTEIN"/>
    <property type="match status" value="1"/>
</dbReference>
<protein>
    <recommendedName>
        <fullName evidence="2">Methyltransferase domain-containing protein</fullName>
    </recommendedName>
</protein>
<proteinExistence type="predicted"/>
<sequence>MNNLERKERIQGIFNDVASRYDRNHFFQISARNLLDYAEFSGKGEMLDVCTGTGNVALFAAQRWPELKIKAIDLSKGMLAQARKKAETLKIKNVDFVFQDAETLKADAASYDLITCAYGLFFFPDISNTFKKVFGLLKPGGSFVFSSFTKAAFGPYNELFLSQLKAYGIEAPKPAITRLQTPEEIRVLCHSVEVTPVEIVSREIRTEISINDWWALIDSAGYKGLLNELGSERLPAFKTAHFAALEKIAPQGKLLLIADSLYGIVKR</sequence>
<dbReference type="SUPFAM" id="SSF53335">
    <property type="entry name" value="S-adenosyl-L-methionine-dependent methyltransferases"/>
    <property type="match status" value="1"/>
</dbReference>
<dbReference type="PANTHER" id="PTHR43591">
    <property type="entry name" value="METHYLTRANSFERASE"/>
    <property type="match status" value="1"/>
</dbReference>
<evidence type="ECO:0000313" key="1">
    <source>
        <dbReference type="EMBL" id="VAX27687.1"/>
    </source>
</evidence>
<dbReference type="Pfam" id="PF01209">
    <property type="entry name" value="Ubie_methyltran"/>
    <property type="match status" value="1"/>
</dbReference>
<gene>
    <name evidence="1" type="ORF">MNBD_NITROSPIRAE01-1743</name>
</gene>
<name>A0A3B1DGA8_9ZZZZ</name>
<dbReference type="Gene3D" id="3.40.50.150">
    <property type="entry name" value="Vaccinia Virus protein VP39"/>
    <property type="match status" value="1"/>
</dbReference>
<dbReference type="EMBL" id="UOGF01000032">
    <property type="protein sequence ID" value="VAX27687.1"/>
    <property type="molecule type" value="Genomic_DNA"/>
</dbReference>
<reference evidence="1" key="1">
    <citation type="submission" date="2018-06" db="EMBL/GenBank/DDBJ databases">
        <authorList>
            <person name="Zhirakovskaya E."/>
        </authorList>
    </citation>
    <scope>NUCLEOTIDE SEQUENCE</scope>
</reference>
<dbReference type="CDD" id="cd02440">
    <property type="entry name" value="AdoMet_MTases"/>
    <property type="match status" value="1"/>
</dbReference>
<organism evidence="1">
    <name type="scientific">hydrothermal vent metagenome</name>
    <dbReference type="NCBI Taxonomy" id="652676"/>
    <lineage>
        <taxon>unclassified sequences</taxon>
        <taxon>metagenomes</taxon>
        <taxon>ecological metagenomes</taxon>
    </lineage>
</organism>
<dbReference type="InterPro" id="IPR029063">
    <property type="entry name" value="SAM-dependent_MTases_sf"/>
</dbReference>
<accession>A0A3B1DGA8</accession>